<evidence type="ECO:0000313" key="1">
    <source>
        <dbReference type="EMBL" id="CUS38214.1"/>
    </source>
</evidence>
<sequence>MNPRAFDHNDRRPFVFIEKAVIGTHRRPLVFDSSRWDLSLKPSLHLHDLRARADDGLHSRVSAALTV</sequence>
<dbReference type="AlphaFoldDB" id="A0A0S4LQH4"/>
<keyword evidence="2" id="KW-1185">Reference proteome</keyword>
<evidence type="ECO:0000313" key="2">
    <source>
        <dbReference type="Proteomes" id="UP000198736"/>
    </source>
</evidence>
<name>A0A0S4LQH4_9BACT</name>
<protein>
    <submittedName>
        <fullName evidence="1">Uncharacterized protein</fullName>
    </submittedName>
</protein>
<dbReference type="STRING" id="1742973.COMA2_40243"/>
<dbReference type="Proteomes" id="UP000198736">
    <property type="component" value="Unassembled WGS sequence"/>
</dbReference>
<reference evidence="2" key="1">
    <citation type="submission" date="2015-10" db="EMBL/GenBank/DDBJ databases">
        <authorList>
            <person name="Luecker S."/>
            <person name="Luecker S."/>
        </authorList>
    </citation>
    <scope>NUCLEOTIDE SEQUENCE [LARGE SCALE GENOMIC DNA]</scope>
</reference>
<proteinExistence type="predicted"/>
<gene>
    <name evidence="1" type="ORF">COMA2_40243</name>
</gene>
<organism evidence="1 2">
    <name type="scientific">Candidatus Nitrospira nitrificans</name>
    <dbReference type="NCBI Taxonomy" id="1742973"/>
    <lineage>
        <taxon>Bacteria</taxon>
        <taxon>Pseudomonadati</taxon>
        <taxon>Nitrospirota</taxon>
        <taxon>Nitrospiria</taxon>
        <taxon>Nitrospirales</taxon>
        <taxon>Nitrospiraceae</taxon>
        <taxon>Nitrospira</taxon>
    </lineage>
</organism>
<accession>A0A0S4LQH4</accession>
<dbReference type="EMBL" id="CZPZ01000031">
    <property type="protein sequence ID" value="CUS38214.1"/>
    <property type="molecule type" value="Genomic_DNA"/>
</dbReference>